<comment type="caution">
    <text evidence="2">The sequence shown here is derived from an EMBL/GenBank/DDBJ whole genome shotgun (WGS) entry which is preliminary data.</text>
</comment>
<reference evidence="3" key="1">
    <citation type="journal article" date="2019" name="Int. J. Syst. Evol. Microbiol.">
        <title>The Global Catalogue of Microorganisms (GCM) 10K type strain sequencing project: providing services to taxonomists for standard genome sequencing and annotation.</title>
        <authorList>
            <consortium name="The Broad Institute Genomics Platform"/>
            <consortium name="The Broad Institute Genome Sequencing Center for Infectious Disease"/>
            <person name="Wu L."/>
            <person name="Ma J."/>
        </authorList>
    </citation>
    <scope>NUCLEOTIDE SEQUENCE [LARGE SCALE GENOMIC DNA]</scope>
    <source>
        <strain evidence="3">CCUG 2113</strain>
    </source>
</reference>
<evidence type="ECO:0000313" key="2">
    <source>
        <dbReference type="EMBL" id="MFC3935765.1"/>
    </source>
</evidence>
<evidence type="ECO:0000313" key="3">
    <source>
        <dbReference type="Proteomes" id="UP001595693"/>
    </source>
</evidence>
<sequence>MSFVPGGEGMASLGCALDRKPARSELAVLVSQYGKAQIRCSSVIAEQAALIEALQAEQVRLRAELVIRVTALQFEREERMRLEAMAPGLPRRAVLARQIEYLMGRIEALLREQTRWRWGRESRREARPPSSPKVESPTCDGGGGMVEGGAFAPQEEASTEAAARGADNAGLQEAELLICRTGCISHGDYWRVQDQCRRTGKPCILIDEHQAIHAMRQGDGIVIQACPVRSL</sequence>
<dbReference type="RefSeq" id="WP_156358586.1">
    <property type="nucleotide sequence ID" value="NZ_JAMXAX010000076.1"/>
</dbReference>
<organism evidence="2 3">
    <name type="scientific">Acidovorax facilis</name>
    <dbReference type="NCBI Taxonomy" id="12917"/>
    <lineage>
        <taxon>Bacteria</taxon>
        <taxon>Pseudomonadati</taxon>
        <taxon>Pseudomonadota</taxon>
        <taxon>Betaproteobacteria</taxon>
        <taxon>Burkholderiales</taxon>
        <taxon>Comamonadaceae</taxon>
        <taxon>Acidovorax</taxon>
    </lineage>
</organism>
<dbReference type="Proteomes" id="UP001595693">
    <property type="component" value="Unassembled WGS sequence"/>
</dbReference>
<accession>A0ABV8DBL9</accession>
<evidence type="ECO:0000256" key="1">
    <source>
        <dbReference type="SAM" id="MobiDB-lite"/>
    </source>
</evidence>
<keyword evidence="3" id="KW-1185">Reference proteome</keyword>
<feature type="region of interest" description="Disordered" evidence="1">
    <location>
        <begin position="119"/>
        <end position="150"/>
    </location>
</feature>
<name>A0ABV8DBL9_9BURK</name>
<gene>
    <name evidence="2" type="ORF">ACFOW3_14190</name>
</gene>
<protein>
    <submittedName>
        <fullName evidence="2">DUF2325 domain-containing protein</fullName>
    </submittedName>
</protein>
<dbReference type="EMBL" id="JBHSAJ010000040">
    <property type="protein sequence ID" value="MFC3935765.1"/>
    <property type="molecule type" value="Genomic_DNA"/>
</dbReference>
<proteinExistence type="predicted"/>